<evidence type="ECO:0000256" key="2">
    <source>
        <dbReference type="SAM" id="MobiDB-lite"/>
    </source>
</evidence>
<feature type="compositionally biased region" description="Basic and acidic residues" evidence="2">
    <location>
        <begin position="383"/>
        <end position="399"/>
    </location>
</feature>
<proteinExistence type="predicted"/>
<dbReference type="AlphaFoldDB" id="A0A3B0SKK2"/>
<gene>
    <name evidence="3" type="ORF">MNBD_ALPHA05-2316</name>
</gene>
<feature type="non-terminal residue" evidence="3">
    <location>
        <position position="500"/>
    </location>
</feature>
<feature type="compositionally biased region" description="Acidic residues" evidence="2">
    <location>
        <begin position="414"/>
        <end position="435"/>
    </location>
</feature>
<reference evidence="3" key="1">
    <citation type="submission" date="2018-06" db="EMBL/GenBank/DDBJ databases">
        <authorList>
            <person name="Zhirakovskaya E."/>
        </authorList>
    </citation>
    <scope>NUCLEOTIDE SEQUENCE</scope>
</reference>
<evidence type="ECO:0000313" key="3">
    <source>
        <dbReference type="EMBL" id="VAW04930.1"/>
    </source>
</evidence>
<sequence length="500" mass="52488">MKSNAPWSVKGIERDARETAKDAAKRKGLTVGEWLNQMIYTAGDPQSSGGEVEGLKLRDIITAIEHLHKQVAQTHAAGAENVSEVTHKIGDMVERVQRLERVKPASGGDSALAARIEKLEADSNDRERINALKALEKAVTQVAVQFNTAQKMTIERLDASERQLQEFAERVDGGDGGGSGLGLVKDAIDGLSARITRTEKLASEAAAQTQGASGGADPAFIESTDNRLRVLGDEIKRSGDQIRAFENTIAKLSGQIDAAERRNAEGLQKVMETLAELQSNPGKQAPSGASRKEIDVAVAAATRETDARFEKLQSSVESLTKRLETSDEAPVASPAKLAASPEPASTKPAATAQGAEPSDDVKDEDATGKSPLSSLAAALGFGDKNDADKGDDDKDRDEAASDDVLSAAVKASAEDDAPESDDDPFAFADEIDAALDEVSAGDDAKDDFSFELDDEPRGAVEGAVDNDADAEAQALLSEVHGVFGMNPQDGASASAPGNGE</sequence>
<name>A0A3B0SKK2_9ZZZZ</name>
<feature type="compositionally biased region" description="Basic and acidic residues" evidence="2">
    <location>
        <begin position="11"/>
        <end position="25"/>
    </location>
</feature>
<feature type="coiled-coil region" evidence="1">
    <location>
        <begin position="242"/>
        <end position="269"/>
    </location>
</feature>
<feature type="region of interest" description="Disordered" evidence="2">
    <location>
        <begin position="481"/>
        <end position="500"/>
    </location>
</feature>
<feature type="region of interest" description="Disordered" evidence="2">
    <location>
        <begin position="320"/>
        <end position="456"/>
    </location>
</feature>
<feature type="region of interest" description="Disordered" evidence="2">
    <location>
        <begin position="1"/>
        <end position="25"/>
    </location>
</feature>
<protein>
    <submittedName>
        <fullName evidence="3">TPR repeat, SEL1 subfamily</fullName>
    </submittedName>
</protein>
<accession>A0A3B0SKK2</accession>
<organism evidence="3">
    <name type="scientific">hydrothermal vent metagenome</name>
    <dbReference type="NCBI Taxonomy" id="652676"/>
    <lineage>
        <taxon>unclassified sequences</taxon>
        <taxon>metagenomes</taxon>
        <taxon>ecological metagenomes</taxon>
    </lineage>
</organism>
<dbReference type="EMBL" id="UOEH01000454">
    <property type="protein sequence ID" value="VAW04930.1"/>
    <property type="molecule type" value="Genomic_DNA"/>
</dbReference>
<keyword evidence="1" id="KW-0175">Coiled coil</keyword>
<evidence type="ECO:0000256" key="1">
    <source>
        <dbReference type="SAM" id="Coils"/>
    </source>
</evidence>